<dbReference type="Pfam" id="PF00583">
    <property type="entry name" value="Acetyltransf_1"/>
    <property type="match status" value="1"/>
</dbReference>
<dbReference type="eggNOG" id="COG0456">
    <property type="taxonomic scope" value="Bacteria"/>
</dbReference>
<dbReference type="RefSeq" id="WP_051255288.1">
    <property type="nucleotide sequence ID" value="NZ_AVPF01000120.1"/>
</dbReference>
<dbReference type="InterPro" id="IPR016181">
    <property type="entry name" value="Acyl_CoA_acyltransferase"/>
</dbReference>
<sequence>MQSDSFMTVEAKGETYQLRQARPEHLLDILSLLLDASKWLETKGTTQWDYYREDLEGNAGEVVESMENGNTFVVEKEGEVIASLTLEPKASEFDFDLWGDEAKDEGAMYLHRLVVLREYAGKGLGAALMKWAEAYVKKEGKNKLRFDCLASNEGLNNYYQQFYPLKDKVDAYGGHCIYEVHV</sequence>
<dbReference type="SUPFAM" id="SSF55729">
    <property type="entry name" value="Acyl-CoA N-acyltransferases (Nat)"/>
    <property type="match status" value="1"/>
</dbReference>
<evidence type="ECO:0000256" key="1">
    <source>
        <dbReference type="ARBA" id="ARBA00022679"/>
    </source>
</evidence>
<dbReference type="GO" id="GO:0008080">
    <property type="term" value="F:N-acetyltransferase activity"/>
    <property type="evidence" value="ECO:0007669"/>
    <property type="project" value="InterPro"/>
</dbReference>
<dbReference type="InterPro" id="IPR000182">
    <property type="entry name" value="GNAT_dom"/>
</dbReference>
<dbReference type="Gene3D" id="3.40.630.30">
    <property type="match status" value="1"/>
</dbReference>
<proteinExistence type="predicted"/>
<keyword evidence="4" id="KW-1185">Reference proteome</keyword>
<dbReference type="PANTHER" id="PTHR13947:SF37">
    <property type="entry name" value="LD18367P"/>
    <property type="match status" value="1"/>
</dbReference>
<dbReference type="PANTHER" id="PTHR13947">
    <property type="entry name" value="GNAT FAMILY N-ACETYLTRANSFERASE"/>
    <property type="match status" value="1"/>
</dbReference>
<dbReference type="EMBL" id="AVPF01000120">
    <property type="protein sequence ID" value="KGX83329.1"/>
    <property type="molecule type" value="Genomic_DNA"/>
</dbReference>
<dbReference type="PROSITE" id="PS51186">
    <property type="entry name" value="GNAT"/>
    <property type="match status" value="1"/>
</dbReference>
<gene>
    <name evidence="3" type="ORF">N783_04510</name>
</gene>
<protein>
    <recommendedName>
        <fullName evidence="2">N-acetyltransferase domain-containing protein</fullName>
    </recommendedName>
</protein>
<comment type="caution">
    <text evidence="3">The sequence shown here is derived from an EMBL/GenBank/DDBJ whole genome shotgun (WGS) entry which is preliminary data.</text>
</comment>
<dbReference type="InterPro" id="IPR050769">
    <property type="entry name" value="NAT_camello-type"/>
</dbReference>
<keyword evidence="1" id="KW-0808">Transferase</keyword>
<reference evidence="3 4" key="1">
    <citation type="submission" date="2013-08" db="EMBL/GenBank/DDBJ databases">
        <authorList>
            <person name="Huang J."/>
            <person name="Wang G."/>
        </authorList>
    </citation>
    <scope>NUCLEOTIDE SEQUENCE [LARGE SCALE GENOMIC DNA]</scope>
    <source>
        <strain evidence="3 4">BH030004</strain>
    </source>
</reference>
<evidence type="ECO:0000259" key="2">
    <source>
        <dbReference type="PROSITE" id="PS51186"/>
    </source>
</evidence>
<name>A0A0A5FTT9_9BACI</name>
<dbReference type="Proteomes" id="UP000030403">
    <property type="component" value="Unassembled WGS sequence"/>
</dbReference>
<dbReference type="AlphaFoldDB" id="A0A0A5FTT9"/>
<dbReference type="CDD" id="cd04301">
    <property type="entry name" value="NAT_SF"/>
    <property type="match status" value="1"/>
</dbReference>
<accession>A0A0A5FTT9</accession>
<dbReference type="OrthoDB" id="6382410at2"/>
<dbReference type="STRING" id="1385511.GCA_000425225_04127"/>
<organism evidence="3 4">
    <name type="scientific">Pontibacillus marinus BH030004 = DSM 16465</name>
    <dbReference type="NCBI Taxonomy" id="1385511"/>
    <lineage>
        <taxon>Bacteria</taxon>
        <taxon>Bacillati</taxon>
        <taxon>Bacillota</taxon>
        <taxon>Bacilli</taxon>
        <taxon>Bacillales</taxon>
        <taxon>Bacillaceae</taxon>
        <taxon>Pontibacillus</taxon>
    </lineage>
</organism>
<evidence type="ECO:0000313" key="3">
    <source>
        <dbReference type="EMBL" id="KGX83329.1"/>
    </source>
</evidence>
<evidence type="ECO:0000313" key="4">
    <source>
        <dbReference type="Proteomes" id="UP000030403"/>
    </source>
</evidence>
<feature type="domain" description="N-acetyltransferase" evidence="2">
    <location>
        <begin position="16"/>
        <end position="182"/>
    </location>
</feature>